<evidence type="ECO:0000313" key="3">
    <source>
        <dbReference type="Proteomes" id="UP001218218"/>
    </source>
</evidence>
<dbReference type="AlphaFoldDB" id="A0AAD6ZKS6"/>
<organism evidence="2 3">
    <name type="scientific">Mycena albidolilacea</name>
    <dbReference type="NCBI Taxonomy" id="1033008"/>
    <lineage>
        <taxon>Eukaryota</taxon>
        <taxon>Fungi</taxon>
        <taxon>Dikarya</taxon>
        <taxon>Basidiomycota</taxon>
        <taxon>Agaricomycotina</taxon>
        <taxon>Agaricomycetes</taxon>
        <taxon>Agaricomycetidae</taxon>
        <taxon>Agaricales</taxon>
        <taxon>Marasmiineae</taxon>
        <taxon>Mycenaceae</taxon>
        <taxon>Mycena</taxon>
    </lineage>
</organism>
<protein>
    <submittedName>
        <fullName evidence="2">Uncharacterized protein</fullName>
    </submittedName>
</protein>
<keyword evidence="3" id="KW-1185">Reference proteome</keyword>
<evidence type="ECO:0000313" key="2">
    <source>
        <dbReference type="EMBL" id="KAJ7327632.1"/>
    </source>
</evidence>
<proteinExistence type="predicted"/>
<dbReference type="EMBL" id="JARIHO010000041">
    <property type="protein sequence ID" value="KAJ7327632.1"/>
    <property type="molecule type" value="Genomic_DNA"/>
</dbReference>
<comment type="caution">
    <text evidence="2">The sequence shown here is derived from an EMBL/GenBank/DDBJ whole genome shotgun (WGS) entry which is preliminary data.</text>
</comment>
<feature type="region of interest" description="Disordered" evidence="1">
    <location>
        <begin position="91"/>
        <end position="110"/>
    </location>
</feature>
<name>A0AAD6ZKS6_9AGAR</name>
<reference evidence="2" key="1">
    <citation type="submission" date="2023-03" db="EMBL/GenBank/DDBJ databases">
        <title>Massive genome expansion in bonnet fungi (Mycena s.s.) driven by repeated elements and novel gene families across ecological guilds.</title>
        <authorList>
            <consortium name="Lawrence Berkeley National Laboratory"/>
            <person name="Harder C.B."/>
            <person name="Miyauchi S."/>
            <person name="Viragh M."/>
            <person name="Kuo A."/>
            <person name="Thoen E."/>
            <person name="Andreopoulos B."/>
            <person name="Lu D."/>
            <person name="Skrede I."/>
            <person name="Drula E."/>
            <person name="Henrissat B."/>
            <person name="Morin E."/>
            <person name="Kohler A."/>
            <person name="Barry K."/>
            <person name="LaButti K."/>
            <person name="Morin E."/>
            <person name="Salamov A."/>
            <person name="Lipzen A."/>
            <person name="Mereny Z."/>
            <person name="Hegedus B."/>
            <person name="Baldrian P."/>
            <person name="Stursova M."/>
            <person name="Weitz H."/>
            <person name="Taylor A."/>
            <person name="Grigoriev I.V."/>
            <person name="Nagy L.G."/>
            <person name="Martin F."/>
            <person name="Kauserud H."/>
        </authorList>
    </citation>
    <scope>NUCLEOTIDE SEQUENCE</scope>
    <source>
        <strain evidence="2">CBHHK002</strain>
    </source>
</reference>
<gene>
    <name evidence="2" type="ORF">DFH08DRAFT_816469</name>
</gene>
<dbReference type="Proteomes" id="UP001218218">
    <property type="component" value="Unassembled WGS sequence"/>
</dbReference>
<accession>A0AAD6ZKS6</accession>
<sequence length="263" mass="30269">MTARSMGQTARSISEKNWWRRGKGSENELLLEAIVKRRRSEESMSTSMLEVHFHWPKAHQTARKSRQRRDRLREQVVQGAGRCAVRFALRTGEEEPRRRSKGASSAEWWQGKARAANAPNTPQPLHLQHLIDDRPLYVDIEDIKLAPWDLDFAADLQEDSSAQEELEVFPPEDLAHGNIHEEHSVRFCDTNETIDHISEHGDFQFRSPEDSTPRDFELSFEQNITEPLIAAESVKSQDPFAFSVKNSGTLRVNMPRKISKYPL</sequence>
<evidence type="ECO:0000256" key="1">
    <source>
        <dbReference type="SAM" id="MobiDB-lite"/>
    </source>
</evidence>